<accession>A0A183AQG6</accession>
<dbReference type="InterPro" id="IPR006709">
    <property type="entry name" value="SSU_processome_Utp14"/>
</dbReference>
<keyword evidence="6" id="KW-1185">Reference proteome</keyword>
<evidence type="ECO:0000313" key="5">
    <source>
        <dbReference type="EMBL" id="VDP84969.1"/>
    </source>
</evidence>
<dbReference type="GO" id="GO:0006364">
    <property type="term" value="P:rRNA processing"/>
    <property type="evidence" value="ECO:0007669"/>
    <property type="project" value="InterPro"/>
</dbReference>
<evidence type="ECO:0000256" key="4">
    <source>
        <dbReference type="ARBA" id="ARBA00023242"/>
    </source>
</evidence>
<comment type="similarity">
    <text evidence="2">Belongs to the UTP14 family.</text>
</comment>
<evidence type="ECO:0000313" key="7">
    <source>
        <dbReference type="WBParaSite" id="ECPE_0000922901-mRNA-1"/>
    </source>
</evidence>
<dbReference type="GO" id="GO:0032040">
    <property type="term" value="C:small-subunit processome"/>
    <property type="evidence" value="ECO:0007669"/>
    <property type="project" value="InterPro"/>
</dbReference>
<evidence type="ECO:0000313" key="6">
    <source>
        <dbReference type="Proteomes" id="UP000272942"/>
    </source>
</evidence>
<evidence type="ECO:0000256" key="2">
    <source>
        <dbReference type="ARBA" id="ARBA00007774"/>
    </source>
</evidence>
<sequence>MIPIFFHPLIHPPSTPPPVQVKSIPFPYNTPDQFEAVIAQPISREWTTENTHRELTRPKVTVQTGHVIRPISKSAALLRDKDVERLTKQSKDVL</sequence>
<evidence type="ECO:0000256" key="3">
    <source>
        <dbReference type="ARBA" id="ARBA00022553"/>
    </source>
</evidence>
<comment type="subcellular location">
    <subcellularLocation>
        <location evidence="1">Nucleus</location>
        <location evidence="1">Nucleolus</location>
    </subcellularLocation>
</comment>
<name>A0A183AQG6_9TREM</name>
<dbReference type="AlphaFoldDB" id="A0A183AQG6"/>
<reference evidence="7" key="1">
    <citation type="submission" date="2016-06" db="UniProtKB">
        <authorList>
            <consortium name="WormBaseParasite"/>
        </authorList>
    </citation>
    <scope>IDENTIFICATION</scope>
</reference>
<evidence type="ECO:0000256" key="1">
    <source>
        <dbReference type="ARBA" id="ARBA00004604"/>
    </source>
</evidence>
<dbReference type="PANTHER" id="PTHR14150:SF12">
    <property type="entry name" value="U3 SMALL NUCLEOLAR RNA-ASSOCIATED PROTEIN 14 HOMOLOG A"/>
    <property type="match status" value="1"/>
</dbReference>
<proteinExistence type="inferred from homology"/>
<dbReference type="WBParaSite" id="ECPE_0000922901-mRNA-1">
    <property type="protein sequence ID" value="ECPE_0000922901-mRNA-1"/>
    <property type="gene ID" value="ECPE_0000922901"/>
</dbReference>
<keyword evidence="3" id="KW-0597">Phosphoprotein</keyword>
<keyword evidence="4" id="KW-0539">Nucleus</keyword>
<dbReference type="OrthoDB" id="277439at2759"/>
<dbReference type="PANTHER" id="PTHR14150">
    <property type="entry name" value="U3 SMALL NUCLEOLAR RNA-ASSOCIATED PROTEIN 14"/>
    <property type="match status" value="1"/>
</dbReference>
<protein>
    <submittedName>
        <fullName evidence="5 7">Uncharacterized protein</fullName>
    </submittedName>
</protein>
<organism evidence="7">
    <name type="scientific">Echinostoma caproni</name>
    <dbReference type="NCBI Taxonomy" id="27848"/>
    <lineage>
        <taxon>Eukaryota</taxon>
        <taxon>Metazoa</taxon>
        <taxon>Spiralia</taxon>
        <taxon>Lophotrochozoa</taxon>
        <taxon>Platyhelminthes</taxon>
        <taxon>Trematoda</taxon>
        <taxon>Digenea</taxon>
        <taxon>Plagiorchiida</taxon>
        <taxon>Echinostomata</taxon>
        <taxon>Echinostomatoidea</taxon>
        <taxon>Echinostomatidae</taxon>
        <taxon>Echinostoma</taxon>
    </lineage>
</organism>
<gene>
    <name evidence="5" type="ORF">ECPE_LOCUS9201</name>
</gene>
<dbReference type="Pfam" id="PF04615">
    <property type="entry name" value="Utp14"/>
    <property type="match status" value="1"/>
</dbReference>
<dbReference type="EMBL" id="UZAN01047061">
    <property type="protein sequence ID" value="VDP84969.1"/>
    <property type="molecule type" value="Genomic_DNA"/>
</dbReference>
<reference evidence="5 6" key="2">
    <citation type="submission" date="2018-11" db="EMBL/GenBank/DDBJ databases">
        <authorList>
            <consortium name="Pathogen Informatics"/>
        </authorList>
    </citation>
    <scope>NUCLEOTIDE SEQUENCE [LARGE SCALE GENOMIC DNA]</scope>
    <source>
        <strain evidence="5 6">Egypt</strain>
    </source>
</reference>
<dbReference type="Proteomes" id="UP000272942">
    <property type="component" value="Unassembled WGS sequence"/>
</dbReference>